<gene>
    <name evidence="1" type="ORF">AFUS01_LOCUS18884</name>
</gene>
<dbReference type="AlphaFoldDB" id="A0A8J2JZB4"/>
<protein>
    <submittedName>
        <fullName evidence="1">Uncharacterized protein</fullName>
    </submittedName>
</protein>
<dbReference type="EMBL" id="CAJVCH010190861">
    <property type="protein sequence ID" value="CAG7730223.1"/>
    <property type="molecule type" value="Genomic_DNA"/>
</dbReference>
<organism evidence="1 2">
    <name type="scientific">Allacma fusca</name>
    <dbReference type="NCBI Taxonomy" id="39272"/>
    <lineage>
        <taxon>Eukaryota</taxon>
        <taxon>Metazoa</taxon>
        <taxon>Ecdysozoa</taxon>
        <taxon>Arthropoda</taxon>
        <taxon>Hexapoda</taxon>
        <taxon>Collembola</taxon>
        <taxon>Symphypleona</taxon>
        <taxon>Sminthuridae</taxon>
        <taxon>Allacma</taxon>
    </lineage>
</organism>
<name>A0A8J2JZB4_9HEXA</name>
<keyword evidence="2" id="KW-1185">Reference proteome</keyword>
<evidence type="ECO:0000313" key="1">
    <source>
        <dbReference type="EMBL" id="CAG7730223.1"/>
    </source>
</evidence>
<evidence type="ECO:0000313" key="2">
    <source>
        <dbReference type="Proteomes" id="UP000708208"/>
    </source>
</evidence>
<reference evidence="1" key="1">
    <citation type="submission" date="2021-06" db="EMBL/GenBank/DDBJ databases">
        <authorList>
            <person name="Hodson N. C."/>
            <person name="Mongue J. A."/>
            <person name="Jaron S. K."/>
        </authorList>
    </citation>
    <scope>NUCLEOTIDE SEQUENCE</scope>
</reference>
<sequence length="34" mass="4246">MLIECNQEGLKPSFRPQWIKNQIQKRDLFWIQQE</sequence>
<comment type="caution">
    <text evidence="1">The sequence shown here is derived from an EMBL/GenBank/DDBJ whole genome shotgun (WGS) entry which is preliminary data.</text>
</comment>
<feature type="non-terminal residue" evidence="1">
    <location>
        <position position="1"/>
    </location>
</feature>
<dbReference type="Proteomes" id="UP000708208">
    <property type="component" value="Unassembled WGS sequence"/>
</dbReference>
<accession>A0A8J2JZB4</accession>
<proteinExistence type="predicted"/>